<dbReference type="InterPro" id="IPR045072">
    <property type="entry name" value="MKRN-like"/>
</dbReference>
<dbReference type="HOGENOM" id="CLU_037646_0_0_1"/>
<dbReference type="InParanoid" id="G8JQC3"/>
<keyword evidence="9" id="KW-1185">Reference proteome</keyword>
<feature type="region of interest" description="Disordered" evidence="6">
    <location>
        <begin position="351"/>
        <end position="384"/>
    </location>
</feature>
<dbReference type="SUPFAM" id="SSF90229">
    <property type="entry name" value="CCCH zinc finger"/>
    <property type="match status" value="1"/>
</dbReference>
<evidence type="ECO:0000256" key="5">
    <source>
        <dbReference type="SAM" id="Coils"/>
    </source>
</evidence>
<dbReference type="PANTHER" id="PTHR11224:SF10">
    <property type="entry name" value="IP09428P-RELATED"/>
    <property type="match status" value="1"/>
</dbReference>
<keyword evidence="1 4" id="KW-0479">Metal-binding</keyword>
<feature type="region of interest" description="Disordered" evidence="6">
    <location>
        <begin position="1"/>
        <end position="40"/>
    </location>
</feature>
<keyword evidence="3 4" id="KW-0862">Zinc</keyword>
<organism evidence="8 9">
    <name type="scientific">Eremothecium cymbalariae (strain CBS 270.75 / DBVPG 7215 / KCTC 17166 / NRRL Y-17582)</name>
    <name type="common">Yeast</name>
    <dbReference type="NCBI Taxonomy" id="931890"/>
    <lineage>
        <taxon>Eukaryota</taxon>
        <taxon>Fungi</taxon>
        <taxon>Dikarya</taxon>
        <taxon>Ascomycota</taxon>
        <taxon>Saccharomycotina</taxon>
        <taxon>Saccharomycetes</taxon>
        <taxon>Saccharomycetales</taxon>
        <taxon>Saccharomycetaceae</taxon>
        <taxon>Eremothecium</taxon>
    </lineage>
</organism>
<dbReference type="GeneID" id="11468331"/>
<dbReference type="InterPro" id="IPR000571">
    <property type="entry name" value="Znf_CCCH"/>
</dbReference>
<evidence type="ECO:0000313" key="9">
    <source>
        <dbReference type="Proteomes" id="UP000006790"/>
    </source>
</evidence>
<accession>G8JQC3</accession>
<dbReference type="OMA" id="TANCTEY"/>
<dbReference type="RefSeq" id="XP_003645098.1">
    <property type="nucleotide sequence ID" value="XM_003645050.1"/>
</dbReference>
<keyword evidence="2 4" id="KW-0863">Zinc-finger</keyword>
<dbReference type="SMART" id="SM00356">
    <property type="entry name" value="ZnF_C3H1"/>
    <property type="match status" value="2"/>
</dbReference>
<evidence type="ECO:0000256" key="6">
    <source>
        <dbReference type="SAM" id="MobiDB-lite"/>
    </source>
</evidence>
<sequence>MYAYSQNNSGGSQRSNRCRSRARYKNGSGQSCSSNKAGSKTAVSSVNGVSFVGGEGVAIVAGGDLQDVGTSSRSSTDVSKRRVSFTPQHQKAIIEHLLLTKNSTPQKNYSHVPCKFYRQGACQAGSSCPFSHSLNVLTADQTPCKYFEKGNCKFGVKCVNAHILPDGTRANPPKQILYPSTSSSAVVKNSMGAVTLPGSAQGAVTGGSTRSMADGEGMQLQLQQQQIQQQIQQQQQQIQQQQQLHHHRYSEPDISMSQRQYVGYAGGAFTVDGFTQNKSLSDMQYVSNDLSSSGLASGTPLLSPYVITTNSMNNQGLGPPPPALPNPPFGDELDTFEGEVLVPSELSDLLTPKELKRRNSRPSSTSRKVSFSDNISTPSTTSSEPYTFMHRRTWSSASATTPPPTMMDQMASSSSSSFISKIVSANYTYQDTSSNSAQGKSPWNNISSTGNMTIYNGGLFNPAVNTPTGTANCTEYQLRHLTEDLTKFKIYEEESTNGSESTISPTRQEAHHGPTGHIRVHQDHSKEAPMLFDDFQQGIY</sequence>
<name>G8JQC3_ERECY</name>
<feature type="zinc finger region" description="C3H1-type" evidence="4">
    <location>
        <begin position="138"/>
        <end position="165"/>
    </location>
</feature>
<evidence type="ECO:0000256" key="2">
    <source>
        <dbReference type="ARBA" id="ARBA00022771"/>
    </source>
</evidence>
<feature type="compositionally biased region" description="Low complexity" evidence="6">
    <location>
        <begin position="1"/>
        <end position="15"/>
    </location>
</feature>
<feature type="region of interest" description="Disordered" evidence="6">
    <location>
        <begin position="494"/>
        <end position="533"/>
    </location>
</feature>
<evidence type="ECO:0000259" key="7">
    <source>
        <dbReference type="PROSITE" id="PS50103"/>
    </source>
</evidence>
<feature type="compositionally biased region" description="Polar residues" evidence="6">
    <location>
        <begin position="496"/>
        <end position="507"/>
    </location>
</feature>
<protein>
    <recommendedName>
        <fullName evidence="7">C3H1-type domain-containing protein</fullName>
    </recommendedName>
</protein>
<feature type="domain" description="C3H1-type" evidence="7">
    <location>
        <begin position="108"/>
        <end position="135"/>
    </location>
</feature>
<dbReference type="AlphaFoldDB" id="G8JQC3"/>
<gene>
    <name evidence="8" type="ordered locus">Ecym_2562</name>
</gene>
<dbReference type="EMBL" id="CP002498">
    <property type="protein sequence ID" value="AET38281.1"/>
    <property type="molecule type" value="Genomic_DNA"/>
</dbReference>
<reference evidence="9" key="1">
    <citation type="journal article" date="2012" name="G3 (Bethesda)">
        <title>Pichia sorbitophila, an interspecies yeast hybrid reveals early steps of genome resolution following polyploidization.</title>
        <authorList>
            <person name="Leh Louis V."/>
            <person name="Despons L."/>
            <person name="Friedrich A."/>
            <person name="Martin T."/>
            <person name="Durrens P."/>
            <person name="Casaregola S."/>
            <person name="Neuveglise C."/>
            <person name="Fairhead C."/>
            <person name="Marck C."/>
            <person name="Cruz J.A."/>
            <person name="Straub M.L."/>
            <person name="Kugler V."/>
            <person name="Sacerdot C."/>
            <person name="Uzunov Z."/>
            <person name="Thierry A."/>
            <person name="Weiss S."/>
            <person name="Bleykasten C."/>
            <person name="De Montigny J."/>
            <person name="Jacques N."/>
            <person name="Jung P."/>
            <person name="Lemaire M."/>
            <person name="Mallet S."/>
            <person name="Morel G."/>
            <person name="Richard G.F."/>
            <person name="Sarkar A."/>
            <person name="Savel G."/>
            <person name="Schacherer J."/>
            <person name="Seret M.L."/>
            <person name="Talla E."/>
            <person name="Samson G."/>
            <person name="Jubin C."/>
            <person name="Poulain J."/>
            <person name="Vacherie B."/>
            <person name="Barbe V."/>
            <person name="Pelletier E."/>
            <person name="Sherman D.J."/>
            <person name="Westhof E."/>
            <person name="Weissenbach J."/>
            <person name="Baret P.V."/>
            <person name="Wincker P."/>
            <person name="Gaillardin C."/>
            <person name="Dujon B."/>
            <person name="Souciet J.L."/>
        </authorList>
    </citation>
    <scope>NUCLEOTIDE SEQUENCE [LARGE SCALE GENOMIC DNA]</scope>
    <source>
        <strain evidence="9">CBS 270.75 / DBVPG 7215 / KCTC 17166 / NRRL Y-17582</strain>
    </source>
</reference>
<dbReference type="Proteomes" id="UP000006790">
    <property type="component" value="Chromosome 2"/>
</dbReference>
<dbReference type="InterPro" id="IPR036855">
    <property type="entry name" value="Znf_CCCH_sf"/>
</dbReference>
<dbReference type="GO" id="GO:0000209">
    <property type="term" value="P:protein polyubiquitination"/>
    <property type="evidence" value="ECO:0007669"/>
    <property type="project" value="InterPro"/>
</dbReference>
<dbReference type="PANTHER" id="PTHR11224">
    <property type="entry name" value="MAKORIN-RELATED"/>
    <property type="match status" value="1"/>
</dbReference>
<evidence type="ECO:0000256" key="4">
    <source>
        <dbReference type="PROSITE-ProRule" id="PRU00723"/>
    </source>
</evidence>
<evidence type="ECO:0000313" key="8">
    <source>
        <dbReference type="EMBL" id="AET38281.1"/>
    </source>
</evidence>
<dbReference type="STRING" id="931890.G8JQC3"/>
<feature type="domain" description="C3H1-type" evidence="7">
    <location>
        <begin position="138"/>
        <end position="165"/>
    </location>
</feature>
<feature type="compositionally biased region" description="Polar residues" evidence="6">
    <location>
        <begin position="361"/>
        <end position="375"/>
    </location>
</feature>
<proteinExistence type="predicted"/>
<evidence type="ECO:0000256" key="1">
    <source>
        <dbReference type="ARBA" id="ARBA00022723"/>
    </source>
</evidence>
<dbReference type="OrthoDB" id="411372at2759"/>
<dbReference type="GO" id="GO:0061630">
    <property type="term" value="F:ubiquitin protein ligase activity"/>
    <property type="evidence" value="ECO:0007669"/>
    <property type="project" value="InterPro"/>
</dbReference>
<dbReference type="Gene3D" id="4.10.1000.10">
    <property type="entry name" value="Zinc finger, CCCH-type"/>
    <property type="match status" value="1"/>
</dbReference>
<dbReference type="eggNOG" id="KOG1039">
    <property type="taxonomic scope" value="Eukaryota"/>
</dbReference>
<feature type="compositionally biased region" description="Polar residues" evidence="6">
    <location>
        <begin position="27"/>
        <end position="40"/>
    </location>
</feature>
<keyword evidence="5" id="KW-0175">Coiled coil</keyword>
<dbReference type="PROSITE" id="PS50103">
    <property type="entry name" value="ZF_C3H1"/>
    <property type="match status" value="2"/>
</dbReference>
<dbReference type="Pfam" id="PF00642">
    <property type="entry name" value="zf-CCCH"/>
    <property type="match status" value="2"/>
</dbReference>
<dbReference type="KEGG" id="erc:Ecym_2562"/>
<feature type="zinc finger region" description="C3H1-type" evidence="4">
    <location>
        <begin position="108"/>
        <end position="135"/>
    </location>
</feature>
<dbReference type="GO" id="GO:0008270">
    <property type="term" value="F:zinc ion binding"/>
    <property type="evidence" value="ECO:0007669"/>
    <property type="project" value="UniProtKB-KW"/>
</dbReference>
<evidence type="ECO:0000256" key="3">
    <source>
        <dbReference type="ARBA" id="ARBA00022833"/>
    </source>
</evidence>
<feature type="coiled-coil region" evidence="5">
    <location>
        <begin position="217"/>
        <end position="244"/>
    </location>
</feature>